<protein>
    <recommendedName>
        <fullName evidence="3">Fucosyltransferase</fullName>
    </recommendedName>
</protein>
<reference evidence="2" key="1">
    <citation type="submission" date="2021-01" db="EMBL/GenBank/DDBJ databases">
        <authorList>
            <person name="Corre E."/>
            <person name="Pelletier E."/>
            <person name="Niang G."/>
            <person name="Scheremetjew M."/>
            <person name="Finn R."/>
            <person name="Kale V."/>
            <person name="Holt S."/>
            <person name="Cochrane G."/>
            <person name="Meng A."/>
            <person name="Brown T."/>
            <person name="Cohen L."/>
        </authorList>
    </citation>
    <scope>NUCLEOTIDE SEQUENCE</scope>
    <source>
        <strain evidence="2">CCMP1510</strain>
    </source>
</reference>
<gene>
    <name evidence="2" type="ORF">ALAG00032_LOCUS387</name>
</gene>
<accession>A0A7S3JN36</accession>
<evidence type="ECO:0000313" key="2">
    <source>
        <dbReference type="EMBL" id="CAE0359658.1"/>
    </source>
</evidence>
<keyword evidence="1" id="KW-0175">Coiled coil</keyword>
<proteinExistence type="predicted"/>
<dbReference type="EMBL" id="HBIJ01000499">
    <property type="protein sequence ID" value="CAE0359658.1"/>
    <property type="molecule type" value="Transcribed_RNA"/>
</dbReference>
<feature type="coiled-coil region" evidence="1">
    <location>
        <begin position="406"/>
        <end position="433"/>
    </location>
</feature>
<dbReference type="AlphaFoldDB" id="A0A7S3JN36"/>
<sequence length="452" mass="51734">MVIPFGQMEVHPLHGLSNRILGIISAILLARELQIKVVIDWRMDDSKFISAPMRILLNVEWLPANVKMLHNRRVRTNRCDAYYRQREPGWHARSSTEAAALLNGYKIHKYNIGGGFSEPRPGYQFIEYLLGSLDHCNATLLDKAVASWRKRPKLPDIPLEGCVAFFRGFNNMYSCIDRVALIEALFSTSEIRRPLRIGVSLWSPLIPLNGTCAFAILPPAIDILYNVRWLPPKTLGVHVRRGDFDQRWQRASNEEWLQAIEQTMATNALQYLFIASDDPNVYTAFSDHFQKQNKNNILLPRFLSIDLLPREPTKREWASKLWTMDGNSKSLAEQITLASADFILGSWGSTYSTMAAAWFDRPIQYLPRSRAKVCVNATSFAPCKWRGHPNYPTINWKHGQKCGAPLLQLISELRQAKDQISLLRNALKKDARRRVPGRLFQAISYARHLIVI</sequence>
<evidence type="ECO:0008006" key="3">
    <source>
        <dbReference type="Google" id="ProtNLM"/>
    </source>
</evidence>
<dbReference type="Gene3D" id="3.40.50.11350">
    <property type="match status" value="1"/>
</dbReference>
<name>A0A7S3JN36_9STRA</name>
<organism evidence="2">
    <name type="scientific">Aureoumbra lagunensis</name>
    <dbReference type="NCBI Taxonomy" id="44058"/>
    <lineage>
        <taxon>Eukaryota</taxon>
        <taxon>Sar</taxon>
        <taxon>Stramenopiles</taxon>
        <taxon>Ochrophyta</taxon>
        <taxon>Pelagophyceae</taxon>
        <taxon>Pelagomonadales</taxon>
        <taxon>Aureoumbra</taxon>
    </lineage>
</organism>
<evidence type="ECO:0000256" key="1">
    <source>
        <dbReference type="SAM" id="Coils"/>
    </source>
</evidence>